<dbReference type="HOGENOM" id="CLU_2334441_0_0_1"/>
<feature type="compositionally biased region" description="Polar residues" evidence="1">
    <location>
        <begin position="1"/>
        <end position="11"/>
    </location>
</feature>
<protein>
    <submittedName>
        <fullName evidence="2">Uncharacterized protein</fullName>
    </submittedName>
</protein>
<dbReference type="EMBL" id="CAFZ01000079">
    <property type="protein sequence ID" value="CCA70328.1"/>
    <property type="molecule type" value="Genomic_DNA"/>
</dbReference>
<proteinExistence type="predicted"/>
<sequence length="98" mass="10795">MSATLSLLQYVSSSSRRAHSPASSPPPPPSYDEAHPKKSLKSLLSMRKRPEEEGPLPIYVPSYPGLKSILKTESAYPRTPGYAYSDSESSPPPYQYHS</sequence>
<evidence type="ECO:0000313" key="2">
    <source>
        <dbReference type="EMBL" id="CCA70328.1"/>
    </source>
</evidence>
<reference evidence="2 3" key="1">
    <citation type="journal article" date="2011" name="PLoS Pathog.">
        <title>Endophytic Life Strategies Decoded by Genome and Transcriptome Analyses of the Mutualistic Root Symbiont Piriformospora indica.</title>
        <authorList>
            <person name="Zuccaro A."/>
            <person name="Lahrmann U."/>
            <person name="Guldener U."/>
            <person name="Langen G."/>
            <person name="Pfiffi S."/>
            <person name="Biedenkopf D."/>
            <person name="Wong P."/>
            <person name="Samans B."/>
            <person name="Grimm C."/>
            <person name="Basiewicz M."/>
            <person name="Murat C."/>
            <person name="Martin F."/>
            <person name="Kogel K.H."/>
        </authorList>
    </citation>
    <scope>NUCLEOTIDE SEQUENCE [LARGE SCALE GENOMIC DNA]</scope>
    <source>
        <strain evidence="2 3">DSM 11827</strain>
    </source>
</reference>
<evidence type="ECO:0000256" key="1">
    <source>
        <dbReference type="SAM" id="MobiDB-lite"/>
    </source>
</evidence>
<gene>
    <name evidence="2" type="ORF">PIIN_04267</name>
</gene>
<organism evidence="2 3">
    <name type="scientific">Serendipita indica (strain DSM 11827)</name>
    <name type="common">Root endophyte fungus</name>
    <name type="synonym">Piriformospora indica</name>
    <dbReference type="NCBI Taxonomy" id="1109443"/>
    <lineage>
        <taxon>Eukaryota</taxon>
        <taxon>Fungi</taxon>
        <taxon>Dikarya</taxon>
        <taxon>Basidiomycota</taxon>
        <taxon>Agaricomycotina</taxon>
        <taxon>Agaricomycetes</taxon>
        <taxon>Sebacinales</taxon>
        <taxon>Serendipitaceae</taxon>
        <taxon>Serendipita</taxon>
    </lineage>
</organism>
<keyword evidence="3" id="KW-1185">Reference proteome</keyword>
<dbReference type="InParanoid" id="G4TG82"/>
<name>G4TG82_SERID</name>
<evidence type="ECO:0000313" key="3">
    <source>
        <dbReference type="Proteomes" id="UP000007148"/>
    </source>
</evidence>
<accession>G4TG82</accession>
<dbReference type="AlphaFoldDB" id="G4TG82"/>
<comment type="caution">
    <text evidence="2">The sequence shown here is derived from an EMBL/GenBank/DDBJ whole genome shotgun (WGS) entry which is preliminary data.</text>
</comment>
<feature type="region of interest" description="Disordered" evidence="1">
    <location>
        <begin position="1"/>
        <end position="58"/>
    </location>
</feature>
<dbReference type="Proteomes" id="UP000007148">
    <property type="component" value="Unassembled WGS sequence"/>
</dbReference>
<feature type="region of interest" description="Disordered" evidence="1">
    <location>
        <begin position="77"/>
        <end position="98"/>
    </location>
</feature>